<dbReference type="EMBL" id="BAAAQB010000041">
    <property type="protein sequence ID" value="GAA2143180.1"/>
    <property type="molecule type" value="Genomic_DNA"/>
</dbReference>
<gene>
    <name evidence="1" type="ORF">GCM10009825_33190</name>
</gene>
<comment type="caution">
    <text evidence="1">The sequence shown here is derived from an EMBL/GenBank/DDBJ whole genome shotgun (WGS) entry which is preliminary data.</text>
</comment>
<protein>
    <submittedName>
        <fullName evidence="1">Ornithine cyclodeaminase</fullName>
    </submittedName>
</protein>
<dbReference type="Proteomes" id="UP001500102">
    <property type="component" value="Unassembled WGS sequence"/>
</dbReference>
<reference evidence="2" key="1">
    <citation type="journal article" date="2019" name="Int. J. Syst. Evol. Microbiol.">
        <title>The Global Catalogue of Microorganisms (GCM) 10K type strain sequencing project: providing services to taxonomists for standard genome sequencing and annotation.</title>
        <authorList>
            <consortium name="The Broad Institute Genomics Platform"/>
            <consortium name="The Broad Institute Genome Sequencing Center for Infectious Disease"/>
            <person name="Wu L."/>
            <person name="Ma J."/>
        </authorList>
    </citation>
    <scope>NUCLEOTIDE SEQUENCE [LARGE SCALE GENOMIC DNA]</scope>
    <source>
        <strain evidence="2">JCM 15921</strain>
    </source>
</reference>
<evidence type="ECO:0000313" key="2">
    <source>
        <dbReference type="Proteomes" id="UP001500102"/>
    </source>
</evidence>
<dbReference type="RefSeq" id="WP_344367520.1">
    <property type="nucleotide sequence ID" value="NZ_BAAAQB010000041.1"/>
</dbReference>
<dbReference type="SUPFAM" id="SSF51735">
    <property type="entry name" value="NAD(P)-binding Rossmann-fold domains"/>
    <property type="match status" value="1"/>
</dbReference>
<proteinExistence type="predicted"/>
<dbReference type="Gene3D" id="3.40.50.720">
    <property type="entry name" value="NAD(P)-binding Rossmann-like Domain"/>
    <property type="match status" value="1"/>
</dbReference>
<dbReference type="Gene3D" id="3.30.1780.10">
    <property type="entry name" value="ornithine cyclodeaminase, domain 1"/>
    <property type="match status" value="1"/>
</dbReference>
<sequence>MDSPATPTWPQRSAPVFLDGAAIASALTAREAVAAMESVLASGFDPETSAPRTRVETGSGTFMQMPASHGQYVGTKLLTITPGNAASASPVIQGLYALFGGHDQRPLAVLDGVALTELRTSSVSVMGAKLLASPGPKRLVVFGTGVQARAHIEAFAELFELDSVDIVGRNAEAAERLVKNAEGLGLPAAVAGPEAVREADLVICATASPTALFDGAMVKASAVVVAIGSHDREHRELDDTLLARATVCVESRDSAAREAGDVIQAMESGAIAGPADLITLADLVLKRREVAADRPAVFKTTGMPWEDLAVATALYEACTRHDYEKWNN</sequence>
<accession>A0ABP5L831</accession>
<evidence type="ECO:0000313" key="1">
    <source>
        <dbReference type="EMBL" id="GAA2143180.1"/>
    </source>
</evidence>
<keyword evidence="2" id="KW-1185">Reference proteome</keyword>
<dbReference type="InterPro" id="IPR036291">
    <property type="entry name" value="NAD(P)-bd_dom_sf"/>
</dbReference>
<dbReference type="PANTHER" id="PTHR13812">
    <property type="entry name" value="KETIMINE REDUCTASE MU-CRYSTALLIN"/>
    <property type="match status" value="1"/>
</dbReference>
<dbReference type="PIRSF" id="PIRSF001439">
    <property type="entry name" value="CryM"/>
    <property type="match status" value="1"/>
</dbReference>
<dbReference type="PANTHER" id="PTHR13812:SF19">
    <property type="entry name" value="KETIMINE REDUCTASE MU-CRYSTALLIN"/>
    <property type="match status" value="1"/>
</dbReference>
<dbReference type="InterPro" id="IPR003462">
    <property type="entry name" value="ODC_Mu_crystall"/>
</dbReference>
<name>A0ABP5L831_9MICC</name>
<dbReference type="InterPro" id="IPR023401">
    <property type="entry name" value="ODC_N"/>
</dbReference>
<organism evidence="1 2">
    <name type="scientific">Arthrobacter humicola</name>
    <dbReference type="NCBI Taxonomy" id="409291"/>
    <lineage>
        <taxon>Bacteria</taxon>
        <taxon>Bacillati</taxon>
        <taxon>Actinomycetota</taxon>
        <taxon>Actinomycetes</taxon>
        <taxon>Micrococcales</taxon>
        <taxon>Micrococcaceae</taxon>
        <taxon>Arthrobacter</taxon>
    </lineage>
</organism>
<dbReference type="Pfam" id="PF02423">
    <property type="entry name" value="OCD_Mu_crystall"/>
    <property type="match status" value="1"/>
</dbReference>